<evidence type="ECO:0000313" key="3">
    <source>
        <dbReference type="Proteomes" id="UP001302745"/>
    </source>
</evidence>
<comment type="caution">
    <text evidence="2">The sequence shown here is derived from an EMBL/GenBank/DDBJ whole genome shotgun (WGS) entry which is preliminary data.</text>
</comment>
<dbReference type="AlphaFoldDB" id="A0AAN6ZWE9"/>
<protein>
    <submittedName>
        <fullName evidence="2">Uncharacterized protein</fullName>
    </submittedName>
</protein>
<evidence type="ECO:0000313" key="2">
    <source>
        <dbReference type="EMBL" id="KAK4154460.1"/>
    </source>
</evidence>
<proteinExistence type="predicted"/>
<sequence length="430" mass="46600">MATTTVPFTIDSVLTGMLAFPDSPDLYRIRLQPEHAGAGGPTIKYLTAPNSSKTFTGPDAHIRRLNNLAFDTVPAGDWIIGRLVAVAATATAEKGGDNAGKLELVSTETASVVVDTLNDLGLCSAEPVWCNKTVDERDCQENTTTTTRQEEEEDEEKLSVPKPTDIQCMDYPSARIIPAPPGVLVEDAQEGGEEEVVVRVTDWVPGHWAGIESDARAYQAIQSRDPGLAPRFLAHVAENNGSASSRVIGFLLERINKGGVVREAGPAELGECRAVLARLHALGFLKGNTLSRHSFLVREDGSVLIQGPFNTAAAAAAAPEDNAVGMKKAEMESLENVLAQSPSVFEDQSARMLRLVDAQRMKVLGEFERAHGFVVPFVYWQETREGGGRITVTLEQHGILAKEHEENGFRWTGEFQEQAEKRFGPSVKGI</sequence>
<gene>
    <name evidence="2" type="ORF">C8A00DRAFT_14405</name>
</gene>
<organism evidence="2 3">
    <name type="scientific">Chaetomidium leptoderma</name>
    <dbReference type="NCBI Taxonomy" id="669021"/>
    <lineage>
        <taxon>Eukaryota</taxon>
        <taxon>Fungi</taxon>
        <taxon>Dikarya</taxon>
        <taxon>Ascomycota</taxon>
        <taxon>Pezizomycotina</taxon>
        <taxon>Sordariomycetes</taxon>
        <taxon>Sordariomycetidae</taxon>
        <taxon>Sordariales</taxon>
        <taxon>Chaetomiaceae</taxon>
        <taxon>Chaetomidium</taxon>
    </lineage>
</organism>
<keyword evidence="3" id="KW-1185">Reference proteome</keyword>
<accession>A0AAN6ZWE9</accession>
<reference evidence="2" key="2">
    <citation type="submission" date="2023-05" db="EMBL/GenBank/DDBJ databases">
        <authorList>
            <consortium name="Lawrence Berkeley National Laboratory"/>
            <person name="Steindorff A."/>
            <person name="Hensen N."/>
            <person name="Bonometti L."/>
            <person name="Westerberg I."/>
            <person name="Brannstrom I.O."/>
            <person name="Guillou S."/>
            <person name="Cros-Aarteil S."/>
            <person name="Calhoun S."/>
            <person name="Haridas S."/>
            <person name="Kuo A."/>
            <person name="Mondo S."/>
            <person name="Pangilinan J."/>
            <person name="Riley R."/>
            <person name="Labutti K."/>
            <person name="Andreopoulos B."/>
            <person name="Lipzen A."/>
            <person name="Chen C."/>
            <person name="Yanf M."/>
            <person name="Daum C."/>
            <person name="Ng V."/>
            <person name="Clum A."/>
            <person name="Ohm R."/>
            <person name="Martin F."/>
            <person name="Silar P."/>
            <person name="Natvig D."/>
            <person name="Lalanne C."/>
            <person name="Gautier V."/>
            <person name="Ament-Velasquez S.L."/>
            <person name="Kruys A."/>
            <person name="Hutchinson M.I."/>
            <person name="Powell A.J."/>
            <person name="Barry K."/>
            <person name="Miller A.N."/>
            <person name="Grigoriev I.V."/>
            <person name="Debuchy R."/>
            <person name="Gladieux P."/>
            <person name="Thoren M.H."/>
            <person name="Johannesson H."/>
        </authorList>
    </citation>
    <scope>NUCLEOTIDE SEQUENCE</scope>
    <source>
        <strain evidence="2">CBS 538.74</strain>
    </source>
</reference>
<reference evidence="2" key="1">
    <citation type="journal article" date="2023" name="Mol. Phylogenet. Evol.">
        <title>Genome-scale phylogeny and comparative genomics of the fungal order Sordariales.</title>
        <authorList>
            <person name="Hensen N."/>
            <person name="Bonometti L."/>
            <person name="Westerberg I."/>
            <person name="Brannstrom I.O."/>
            <person name="Guillou S."/>
            <person name="Cros-Aarteil S."/>
            <person name="Calhoun S."/>
            <person name="Haridas S."/>
            <person name="Kuo A."/>
            <person name="Mondo S."/>
            <person name="Pangilinan J."/>
            <person name="Riley R."/>
            <person name="LaButti K."/>
            <person name="Andreopoulos B."/>
            <person name="Lipzen A."/>
            <person name="Chen C."/>
            <person name="Yan M."/>
            <person name="Daum C."/>
            <person name="Ng V."/>
            <person name="Clum A."/>
            <person name="Steindorff A."/>
            <person name="Ohm R.A."/>
            <person name="Martin F."/>
            <person name="Silar P."/>
            <person name="Natvig D.O."/>
            <person name="Lalanne C."/>
            <person name="Gautier V."/>
            <person name="Ament-Velasquez S.L."/>
            <person name="Kruys A."/>
            <person name="Hutchinson M.I."/>
            <person name="Powell A.J."/>
            <person name="Barry K."/>
            <person name="Miller A.N."/>
            <person name="Grigoriev I.V."/>
            <person name="Debuchy R."/>
            <person name="Gladieux P."/>
            <person name="Hiltunen Thoren M."/>
            <person name="Johannesson H."/>
        </authorList>
    </citation>
    <scope>NUCLEOTIDE SEQUENCE</scope>
    <source>
        <strain evidence="2">CBS 538.74</strain>
    </source>
</reference>
<feature type="region of interest" description="Disordered" evidence="1">
    <location>
        <begin position="139"/>
        <end position="164"/>
    </location>
</feature>
<evidence type="ECO:0000256" key="1">
    <source>
        <dbReference type="SAM" id="MobiDB-lite"/>
    </source>
</evidence>
<name>A0AAN6ZWE9_9PEZI</name>
<dbReference type="Proteomes" id="UP001302745">
    <property type="component" value="Unassembled WGS sequence"/>
</dbReference>
<dbReference type="EMBL" id="MU856911">
    <property type="protein sequence ID" value="KAK4154460.1"/>
    <property type="molecule type" value="Genomic_DNA"/>
</dbReference>